<organism evidence="1 2">
    <name type="scientific">Engystomops pustulosus</name>
    <name type="common">Tungara frog</name>
    <name type="synonym">Physalaemus pustulosus</name>
    <dbReference type="NCBI Taxonomy" id="76066"/>
    <lineage>
        <taxon>Eukaryota</taxon>
        <taxon>Metazoa</taxon>
        <taxon>Chordata</taxon>
        <taxon>Craniata</taxon>
        <taxon>Vertebrata</taxon>
        <taxon>Euteleostomi</taxon>
        <taxon>Amphibia</taxon>
        <taxon>Batrachia</taxon>
        <taxon>Anura</taxon>
        <taxon>Neobatrachia</taxon>
        <taxon>Hyloidea</taxon>
        <taxon>Leptodactylidae</taxon>
        <taxon>Leiuperinae</taxon>
        <taxon>Engystomops</taxon>
    </lineage>
</organism>
<keyword evidence="2" id="KW-1185">Reference proteome</keyword>
<sequence>MDYGKDAILRHRGFRPRHCCHGKTFTCLHARHHIGSAGCVHRLLNPACTRRLSSRLTHEDVRHTHQWTKKMLHRLMRIRGGGGAR</sequence>
<evidence type="ECO:0000313" key="2">
    <source>
        <dbReference type="Proteomes" id="UP000824782"/>
    </source>
</evidence>
<dbReference type="EMBL" id="WNYA01056081">
    <property type="protein sequence ID" value="KAG8535837.1"/>
    <property type="molecule type" value="Genomic_DNA"/>
</dbReference>
<name>A0AAV6YFK1_ENGPU</name>
<accession>A0AAV6YFK1</accession>
<dbReference type="Proteomes" id="UP000824782">
    <property type="component" value="Unassembled WGS sequence"/>
</dbReference>
<evidence type="ECO:0000313" key="1">
    <source>
        <dbReference type="EMBL" id="KAG8535837.1"/>
    </source>
</evidence>
<gene>
    <name evidence="1" type="ORF">GDO81_027664</name>
</gene>
<proteinExistence type="predicted"/>
<dbReference type="AlphaFoldDB" id="A0AAV6YFK1"/>
<comment type="caution">
    <text evidence="1">The sequence shown here is derived from an EMBL/GenBank/DDBJ whole genome shotgun (WGS) entry which is preliminary data.</text>
</comment>
<protein>
    <submittedName>
        <fullName evidence="1">Uncharacterized protein</fullName>
    </submittedName>
</protein>
<reference evidence="1" key="1">
    <citation type="thesis" date="2020" institute="ProQuest LLC" country="789 East Eisenhower Parkway, Ann Arbor, MI, USA">
        <title>Comparative Genomics and Chromosome Evolution.</title>
        <authorList>
            <person name="Mudd A.B."/>
        </authorList>
    </citation>
    <scope>NUCLEOTIDE SEQUENCE</scope>
    <source>
        <strain evidence="1">237g6f4</strain>
        <tissue evidence="1">Blood</tissue>
    </source>
</reference>